<name>A0A0U3AHA4_9ALTE</name>
<dbReference type="GO" id="GO:1990281">
    <property type="term" value="C:efflux pump complex"/>
    <property type="evidence" value="ECO:0007669"/>
    <property type="project" value="TreeGrafter"/>
</dbReference>
<organism evidence="6 7">
    <name type="scientific">Lacimicrobium alkaliphilum</name>
    <dbReference type="NCBI Taxonomy" id="1526571"/>
    <lineage>
        <taxon>Bacteria</taxon>
        <taxon>Pseudomonadati</taxon>
        <taxon>Pseudomonadota</taxon>
        <taxon>Gammaproteobacteria</taxon>
        <taxon>Alteromonadales</taxon>
        <taxon>Alteromonadaceae</taxon>
        <taxon>Lacimicrobium</taxon>
    </lineage>
</organism>
<feature type="signal peptide" evidence="3">
    <location>
        <begin position="1"/>
        <end position="27"/>
    </location>
</feature>
<keyword evidence="3" id="KW-0732">Signal</keyword>
<feature type="coiled-coil region" evidence="2">
    <location>
        <begin position="105"/>
        <end position="163"/>
    </location>
</feature>
<evidence type="ECO:0000256" key="2">
    <source>
        <dbReference type="SAM" id="Coils"/>
    </source>
</evidence>
<dbReference type="KEGG" id="lal:AT746_03575"/>
<reference evidence="6 7" key="1">
    <citation type="submission" date="2015-12" db="EMBL/GenBank/DDBJ databases">
        <title>Complete genome of Lacimicrobium alkaliphilum KCTC 32984.</title>
        <authorList>
            <person name="Kim S.-G."/>
            <person name="Lee Y.-J."/>
        </authorList>
    </citation>
    <scope>NUCLEOTIDE SEQUENCE [LARGE SCALE GENOMIC DNA]</scope>
    <source>
        <strain evidence="6 7">YelD216</strain>
    </source>
</reference>
<evidence type="ECO:0000256" key="3">
    <source>
        <dbReference type="SAM" id="SignalP"/>
    </source>
</evidence>
<dbReference type="GO" id="GO:0015562">
    <property type="term" value="F:efflux transmembrane transporter activity"/>
    <property type="evidence" value="ECO:0007669"/>
    <property type="project" value="TreeGrafter"/>
</dbReference>
<dbReference type="InterPro" id="IPR058647">
    <property type="entry name" value="BSH_CzcB-like"/>
</dbReference>
<evidence type="ECO:0000259" key="4">
    <source>
        <dbReference type="Pfam" id="PF25967"/>
    </source>
</evidence>
<dbReference type="EMBL" id="CP013650">
    <property type="protein sequence ID" value="ALS97442.1"/>
    <property type="molecule type" value="Genomic_DNA"/>
</dbReference>
<dbReference type="Gene3D" id="2.40.420.20">
    <property type="match status" value="1"/>
</dbReference>
<dbReference type="PANTHER" id="PTHR30469">
    <property type="entry name" value="MULTIDRUG RESISTANCE PROTEIN MDTA"/>
    <property type="match status" value="1"/>
</dbReference>
<gene>
    <name evidence="6" type="ORF">AT746_03575</name>
</gene>
<dbReference type="Proteomes" id="UP000068447">
    <property type="component" value="Chromosome"/>
</dbReference>
<feature type="domain" description="Multidrug resistance protein MdtA-like C-terminal permuted SH3" evidence="4">
    <location>
        <begin position="288"/>
        <end position="351"/>
    </location>
</feature>
<dbReference type="InterPro" id="IPR006143">
    <property type="entry name" value="RND_pump_MFP"/>
</dbReference>
<feature type="domain" description="CzcB-like barrel-sandwich hybrid" evidence="5">
    <location>
        <begin position="62"/>
        <end position="194"/>
    </location>
</feature>
<dbReference type="Gene3D" id="1.10.287.470">
    <property type="entry name" value="Helix hairpin bin"/>
    <property type="match status" value="1"/>
</dbReference>
<keyword evidence="7" id="KW-1185">Reference proteome</keyword>
<feature type="chain" id="PRO_5006835926" evidence="3">
    <location>
        <begin position="28"/>
        <end position="368"/>
    </location>
</feature>
<comment type="similarity">
    <text evidence="1">Belongs to the membrane fusion protein (MFP) (TC 8.A.1) family.</text>
</comment>
<dbReference type="Pfam" id="PF25973">
    <property type="entry name" value="BSH_CzcB"/>
    <property type="match status" value="1"/>
</dbReference>
<sequence length="368" mass="40578">MNNSVLNNSRPWLAAALCYLCSLFVDAQELVEVEGTKVTQQAIKQQVPLSGTLVSLKMGWLSAQVDGLVTGIFADQGERVEQGQVLLQLDDELVRFAVASAHAQAAVAEESLSDSRRRLEDARALTSQQSIAETEVEALASEVRAAEARWQGAKAEAQRLQASLERHQLRAPFSGVITGRDIDVGEWVSPGTGLLELTGTDTLVADFKVPQRFFGRVDQHTRLQLSFEGYPQQKSEYPVHRRIPAATQGSRSFGLRVQLEPQADDGSQWYPGMSVSAQMILDMGRSEVTVPNDALIRHPDGRITVWLAQQNAQWGKQSRVREVQVETGLQFENSIEIRKGLSGGEIVIVRGNEALNRDQQIILQQAGR</sequence>
<dbReference type="NCBIfam" id="TIGR01730">
    <property type="entry name" value="RND_mfp"/>
    <property type="match status" value="1"/>
</dbReference>
<dbReference type="InterPro" id="IPR058627">
    <property type="entry name" value="MdtA-like_C"/>
</dbReference>
<dbReference type="Gene3D" id="2.40.30.170">
    <property type="match status" value="1"/>
</dbReference>
<dbReference type="STRING" id="1526571.AT746_03575"/>
<evidence type="ECO:0000259" key="5">
    <source>
        <dbReference type="Pfam" id="PF25973"/>
    </source>
</evidence>
<dbReference type="Pfam" id="PF25967">
    <property type="entry name" value="RND-MFP_C"/>
    <property type="match status" value="1"/>
</dbReference>
<proteinExistence type="inferred from homology"/>
<evidence type="ECO:0000313" key="7">
    <source>
        <dbReference type="Proteomes" id="UP000068447"/>
    </source>
</evidence>
<dbReference type="SUPFAM" id="SSF111369">
    <property type="entry name" value="HlyD-like secretion proteins"/>
    <property type="match status" value="1"/>
</dbReference>
<dbReference type="OrthoDB" id="9806939at2"/>
<dbReference type="PANTHER" id="PTHR30469:SF15">
    <property type="entry name" value="HLYD FAMILY OF SECRETION PROTEINS"/>
    <property type="match status" value="1"/>
</dbReference>
<dbReference type="RefSeq" id="WP_062476538.1">
    <property type="nucleotide sequence ID" value="NZ_CP013650.1"/>
</dbReference>
<protein>
    <submittedName>
        <fullName evidence="6">Uncharacterized protein</fullName>
    </submittedName>
</protein>
<evidence type="ECO:0000313" key="6">
    <source>
        <dbReference type="EMBL" id="ALS97442.1"/>
    </source>
</evidence>
<keyword evidence="2" id="KW-0175">Coiled coil</keyword>
<evidence type="ECO:0000256" key="1">
    <source>
        <dbReference type="ARBA" id="ARBA00009477"/>
    </source>
</evidence>
<accession>A0A0U3AHA4</accession>
<dbReference type="Gene3D" id="2.40.50.100">
    <property type="match status" value="1"/>
</dbReference>
<dbReference type="AlphaFoldDB" id="A0A0U3AHA4"/>